<dbReference type="AlphaFoldDB" id="A0A5B9EAH8"/>
<dbReference type="Proteomes" id="UP000321820">
    <property type="component" value="Chromosome"/>
</dbReference>
<dbReference type="GO" id="GO:0046464">
    <property type="term" value="P:acylglycerol catabolic process"/>
    <property type="evidence" value="ECO:0007669"/>
    <property type="project" value="TreeGrafter"/>
</dbReference>
<dbReference type="Gene3D" id="3.40.50.1820">
    <property type="entry name" value="alpha/beta hydrolase"/>
    <property type="match status" value="1"/>
</dbReference>
<dbReference type="GO" id="GO:0047372">
    <property type="term" value="F:monoacylglycerol lipase activity"/>
    <property type="evidence" value="ECO:0007669"/>
    <property type="project" value="TreeGrafter"/>
</dbReference>
<protein>
    <submittedName>
        <fullName evidence="2">Alpha/beta hydrolase</fullName>
    </submittedName>
</protein>
<dbReference type="InterPro" id="IPR000073">
    <property type="entry name" value="AB_hydrolase_1"/>
</dbReference>
<name>A0A5B9EAH8_9BACT</name>
<dbReference type="Pfam" id="PF12697">
    <property type="entry name" value="Abhydrolase_6"/>
    <property type="match status" value="1"/>
</dbReference>
<gene>
    <name evidence="2" type="ORF">FTW19_04125</name>
</gene>
<sequence>MFRGMQSILIGLPFLLFIALHAQEKVDSSPHTAQMISVEQGVSLEVLDWGGTGRPLVLLTGLADNAHIFDDFAPKLTANYHAYGVTRRGRGISSYPEAKAANYSATRLGEDVLAVIDTLHLNKPVLVGHSIAGEELSYIGSHHPEKVAGLIYMDAGYPYALYRTSGVLHLDAIELRKQLHQFITGYRMEPVQDYDGLIANIERVEKEIKEQQQETQGLPPTPVSPRMTPELFAMMEAEERFTTIHAPALVLVADEDISSASGDDLQSRANAVRQALQRRDKEQQVTAFAQQVPSAHVVRIPHANHYVFRSNEAEVLREINTFISSLPPAN</sequence>
<dbReference type="OrthoDB" id="9780765at2"/>
<dbReference type="SUPFAM" id="SSF53474">
    <property type="entry name" value="alpha/beta-Hydrolases"/>
    <property type="match status" value="1"/>
</dbReference>
<dbReference type="PANTHER" id="PTHR43798:SF33">
    <property type="entry name" value="HYDROLASE, PUTATIVE (AFU_ORTHOLOGUE AFUA_2G14860)-RELATED"/>
    <property type="match status" value="1"/>
</dbReference>
<proteinExistence type="predicted"/>
<dbReference type="KEGG" id="talb:FTW19_04125"/>
<dbReference type="InterPro" id="IPR050266">
    <property type="entry name" value="AB_hydrolase_sf"/>
</dbReference>
<evidence type="ECO:0000313" key="2">
    <source>
        <dbReference type="EMBL" id="QEE27267.1"/>
    </source>
</evidence>
<reference evidence="2 3" key="1">
    <citation type="submission" date="2019-08" db="EMBL/GenBank/DDBJ databases">
        <title>Complete genome sequence of Terriglobus albidus strain ORNL.</title>
        <authorList>
            <person name="Podar M."/>
        </authorList>
    </citation>
    <scope>NUCLEOTIDE SEQUENCE [LARGE SCALE GENOMIC DNA]</scope>
    <source>
        <strain evidence="2 3">ORNL</strain>
    </source>
</reference>
<evidence type="ECO:0000313" key="3">
    <source>
        <dbReference type="Proteomes" id="UP000321820"/>
    </source>
</evidence>
<feature type="domain" description="AB hydrolase-1" evidence="1">
    <location>
        <begin position="56"/>
        <end position="316"/>
    </location>
</feature>
<organism evidence="2 3">
    <name type="scientific">Terriglobus albidus</name>
    <dbReference type="NCBI Taxonomy" id="1592106"/>
    <lineage>
        <taxon>Bacteria</taxon>
        <taxon>Pseudomonadati</taxon>
        <taxon>Acidobacteriota</taxon>
        <taxon>Terriglobia</taxon>
        <taxon>Terriglobales</taxon>
        <taxon>Acidobacteriaceae</taxon>
        <taxon>Terriglobus</taxon>
    </lineage>
</organism>
<dbReference type="GO" id="GO:0016020">
    <property type="term" value="C:membrane"/>
    <property type="evidence" value="ECO:0007669"/>
    <property type="project" value="TreeGrafter"/>
</dbReference>
<evidence type="ECO:0000259" key="1">
    <source>
        <dbReference type="Pfam" id="PF12697"/>
    </source>
</evidence>
<dbReference type="PANTHER" id="PTHR43798">
    <property type="entry name" value="MONOACYLGLYCEROL LIPASE"/>
    <property type="match status" value="1"/>
</dbReference>
<keyword evidence="3" id="KW-1185">Reference proteome</keyword>
<dbReference type="EMBL" id="CP042806">
    <property type="protein sequence ID" value="QEE27267.1"/>
    <property type="molecule type" value="Genomic_DNA"/>
</dbReference>
<dbReference type="RefSeq" id="WP_147646460.1">
    <property type="nucleotide sequence ID" value="NZ_CP042806.1"/>
</dbReference>
<accession>A0A5B9EAH8</accession>
<keyword evidence="2" id="KW-0378">Hydrolase</keyword>
<dbReference type="InterPro" id="IPR029058">
    <property type="entry name" value="AB_hydrolase_fold"/>
</dbReference>